<feature type="region of interest" description="Disordered" evidence="1">
    <location>
        <begin position="70"/>
        <end position="91"/>
    </location>
</feature>
<dbReference type="PROSITE" id="PS50833">
    <property type="entry name" value="BRIX"/>
    <property type="match status" value="1"/>
</dbReference>
<feature type="domain" description="Brix" evidence="2">
    <location>
        <begin position="1"/>
        <end position="255"/>
    </location>
</feature>
<reference evidence="3" key="1">
    <citation type="submission" date="2016-06" db="UniProtKB">
        <authorList>
            <consortium name="WormBaseParasite"/>
        </authorList>
    </citation>
    <scope>IDENTIFICATION</scope>
</reference>
<proteinExistence type="predicted"/>
<feature type="compositionally biased region" description="Basic and acidic residues" evidence="1">
    <location>
        <begin position="70"/>
        <end position="81"/>
    </location>
</feature>
<dbReference type="GO" id="GO:0030687">
    <property type="term" value="C:preribosome, large subunit precursor"/>
    <property type="evidence" value="ECO:0007669"/>
    <property type="project" value="TreeGrafter"/>
</dbReference>
<dbReference type="PANTHER" id="PTHR12661">
    <property type="entry name" value="PETER PAN-RELATED"/>
    <property type="match status" value="1"/>
</dbReference>
<dbReference type="SMART" id="SM00879">
    <property type="entry name" value="Brix"/>
    <property type="match status" value="1"/>
</dbReference>
<accession>A0A183AYA4</accession>
<protein>
    <submittedName>
        <fullName evidence="3">Brix domain-containing protein</fullName>
    </submittedName>
</protein>
<dbReference type="GO" id="GO:0006364">
    <property type="term" value="P:rRNA processing"/>
    <property type="evidence" value="ECO:0007669"/>
    <property type="project" value="InterPro"/>
</dbReference>
<dbReference type="Pfam" id="PF04427">
    <property type="entry name" value="Brix"/>
    <property type="match status" value="1"/>
</dbReference>
<dbReference type="AlphaFoldDB" id="A0A183AYA4"/>
<dbReference type="InterPro" id="IPR007109">
    <property type="entry name" value="Brix"/>
</dbReference>
<evidence type="ECO:0000256" key="1">
    <source>
        <dbReference type="SAM" id="MobiDB-lite"/>
    </source>
</evidence>
<name>A0A183AYA4_9TREM</name>
<dbReference type="GO" id="GO:0000027">
    <property type="term" value="P:ribosomal large subunit assembly"/>
    <property type="evidence" value="ECO:0007669"/>
    <property type="project" value="TreeGrafter"/>
</dbReference>
<sequence length="294" mass="32731">LALDLRAIFEPYTATRLKTHKRNVLKDFIAVAGPLHVTHLLYLTHPHADKRTEKRQRQLAKKRAVDLKIDNTESLSDKENQTDPAAAEPVKSSTGGVYLHLVRVPHGPSLTFSVAEYSLKRDVITLVRRVFDSHQVRTPPLLAMTGFGALYPDAPGPRQLEPPPPHLRLVVDMFQNMLPPLNVQKLKLNTVRRILLISREVDLSSSTTSSDGKTIYPDDVIYIRHYHIRTENRTISRALRRLSLGGARAKKRRVTDADVPKALLAPGLGPGGSGKSSGVPNLAKYVCVEDFLTK</sequence>
<evidence type="ECO:0000259" key="2">
    <source>
        <dbReference type="PROSITE" id="PS50833"/>
    </source>
</evidence>
<dbReference type="InterPro" id="IPR045112">
    <property type="entry name" value="PPAN-like"/>
</dbReference>
<dbReference type="WBParaSite" id="ECPE_0001197401-mRNA-1">
    <property type="protein sequence ID" value="ECPE_0001197401-mRNA-1"/>
    <property type="gene ID" value="ECPE_0001197401"/>
</dbReference>
<organism evidence="3">
    <name type="scientific">Echinostoma caproni</name>
    <dbReference type="NCBI Taxonomy" id="27848"/>
    <lineage>
        <taxon>Eukaryota</taxon>
        <taxon>Metazoa</taxon>
        <taxon>Spiralia</taxon>
        <taxon>Lophotrochozoa</taxon>
        <taxon>Platyhelminthes</taxon>
        <taxon>Trematoda</taxon>
        <taxon>Digenea</taxon>
        <taxon>Plagiorchiida</taxon>
        <taxon>Echinostomata</taxon>
        <taxon>Echinostomatoidea</taxon>
        <taxon>Echinostomatidae</taxon>
        <taxon>Echinostoma</taxon>
    </lineage>
</organism>
<evidence type="ECO:0000313" key="3">
    <source>
        <dbReference type="WBParaSite" id="ECPE_0001197401-mRNA-1"/>
    </source>
</evidence>
<dbReference type="PANTHER" id="PTHR12661:SF5">
    <property type="entry name" value="SUPPRESSOR OF SWI4 1 HOMOLOG"/>
    <property type="match status" value="1"/>
</dbReference>
<dbReference type="GO" id="GO:0019843">
    <property type="term" value="F:rRNA binding"/>
    <property type="evidence" value="ECO:0007669"/>
    <property type="project" value="InterPro"/>
</dbReference>